<feature type="region of interest" description="Disordered" evidence="9">
    <location>
        <begin position="91"/>
        <end position="118"/>
    </location>
</feature>
<dbReference type="Gene3D" id="2.40.50.100">
    <property type="match status" value="2"/>
</dbReference>
<keyword evidence="12" id="KW-0670">Pyruvate</keyword>
<dbReference type="EC" id="2.3.1.12" evidence="8"/>
<evidence type="ECO:0000256" key="2">
    <source>
        <dbReference type="ARBA" id="ARBA00011484"/>
    </source>
</evidence>
<dbReference type="InterPro" id="IPR036625">
    <property type="entry name" value="E3-bd_dom_sf"/>
</dbReference>
<dbReference type="OrthoDB" id="9805770at2"/>
<keyword evidence="3 8" id="KW-0808">Transferase</keyword>
<feature type="domain" description="Peripheral subunit-binding (PSBD)" evidence="11">
    <location>
        <begin position="266"/>
        <end position="303"/>
    </location>
</feature>
<sequence>MATIINMPRLSDTMEEGVVAKWLKKVGDKVEEGDILAEIETDKATMEFESFNEGTLLYIGIQEGETSKVDTLLAIIGEEGEDISDLLKGASEDQKEDQKEAAVTEKSEVKEEAKASSNTAIPDGAEIITMPRLSDTMTEGTVASWLKKVGDTVKEGDILAEIETDKATMEFECFYEGTLLYIGVNEGETALVDSVLAVVGNAGTDVTELVEAIKAGAFSKSEAKEEAKPAPKKEEVKAAPPQAQKTVSAPAPEANVTTSASGGRIFASPLAKKIAQEKGINLAQVKGSGTGGRIIRSDVENFTPSQAGSSAMPFVASGEESFDEIPNSQMRKVIARRLGESKFTAPHYYLNVEFNMDNAIVFRQQFNSVPDTKISYNDMVVKAVALALKQHPQVNSQWFDDRMRINHHVHIGVAVAVEDGLLVPVLKFADEQSLQQIGSKVKEYAGKARNKKLTPQEMEGSTFTISNLGMFGITDFTSIINQPNSAILSVGAIVQKPIVKEGQIVVGNTMKLTLACDHRTVDGATGAQFLLTLKGFIENPVTMLV</sequence>
<evidence type="ECO:0000313" key="13">
    <source>
        <dbReference type="Proteomes" id="UP000306229"/>
    </source>
</evidence>
<comment type="function">
    <text evidence="6">The pyruvate dehydrogenase complex catalyzes the overall conversion of pyruvate to acetyl-CoA and CO(2). It contains multiple copies of three enzymatic components: pyruvate dehydrogenase (E1), dihydrolipoamide acetyltransferase (E2) and lipoamide dehydrogenase (E3).</text>
</comment>
<feature type="region of interest" description="Disordered" evidence="9">
    <location>
        <begin position="220"/>
        <end position="259"/>
    </location>
</feature>
<dbReference type="KEGG" id="fbe:FF125_05785"/>
<evidence type="ECO:0000256" key="7">
    <source>
        <dbReference type="ARBA" id="ARBA00048370"/>
    </source>
</evidence>
<organism evidence="12 13">
    <name type="scientific">Aureibaculum algae</name>
    <dbReference type="NCBI Taxonomy" id="2584122"/>
    <lineage>
        <taxon>Bacteria</taxon>
        <taxon>Pseudomonadati</taxon>
        <taxon>Bacteroidota</taxon>
        <taxon>Flavobacteriia</taxon>
        <taxon>Flavobacteriales</taxon>
        <taxon>Flavobacteriaceae</taxon>
        <taxon>Aureibaculum</taxon>
    </lineage>
</organism>
<evidence type="ECO:0000256" key="5">
    <source>
        <dbReference type="ARBA" id="ARBA00023315"/>
    </source>
</evidence>
<dbReference type="PROSITE" id="PS00189">
    <property type="entry name" value="LIPOYL"/>
    <property type="match status" value="2"/>
</dbReference>
<dbReference type="InterPro" id="IPR004167">
    <property type="entry name" value="PSBD"/>
</dbReference>
<dbReference type="SUPFAM" id="SSF52777">
    <property type="entry name" value="CoA-dependent acyltransferases"/>
    <property type="match status" value="1"/>
</dbReference>
<dbReference type="InterPro" id="IPR003016">
    <property type="entry name" value="2-oxoA_DH_lipoyl-BS"/>
</dbReference>
<dbReference type="AlphaFoldDB" id="A0A5B7TSN5"/>
<dbReference type="Proteomes" id="UP000306229">
    <property type="component" value="Chromosome"/>
</dbReference>
<dbReference type="GO" id="GO:0004742">
    <property type="term" value="F:dihydrolipoyllysine-residue acetyltransferase activity"/>
    <property type="evidence" value="ECO:0007669"/>
    <property type="project" value="UniProtKB-UniRule"/>
</dbReference>
<evidence type="ECO:0000256" key="6">
    <source>
        <dbReference type="ARBA" id="ARBA00025211"/>
    </source>
</evidence>
<evidence type="ECO:0000313" key="12">
    <source>
        <dbReference type="EMBL" id="QCX37967.1"/>
    </source>
</evidence>
<proteinExistence type="inferred from homology"/>
<dbReference type="InterPro" id="IPR001078">
    <property type="entry name" value="2-oxoacid_DH_actylTfrase"/>
</dbReference>
<name>A0A5B7TSN5_9FLAO</name>
<dbReference type="PROSITE" id="PS51826">
    <property type="entry name" value="PSBD"/>
    <property type="match status" value="1"/>
</dbReference>
<dbReference type="NCBIfam" id="TIGR01349">
    <property type="entry name" value="PDHac_trf_mito"/>
    <property type="match status" value="1"/>
</dbReference>
<dbReference type="InterPro" id="IPR023213">
    <property type="entry name" value="CAT-like_dom_sf"/>
</dbReference>
<dbReference type="PROSITE" id="PS50968">
    <property type="entry name" value="BIOTINYL_LIPOYL"/>
    <property type="match status" value="2"/>
</dbReference>
<evidence type="ECO:0000259" key="11">
    <source>
        <dbReference type="PROSITE" id="PS51826"/>
    </source>
</evidence>
<dbReference type="SUPFAM" id="SSF51230">
    <property type="entry name" value="Single hybrid motif"/>
    <property type="match status" value="2"/>
</dbReference>
<evidence type="ECO:0000256" key="9">
    <source>
        <dbReference type="SAM" id="MobiDB-lite"/>
    </source>
</evidence>
<evidence type="ECO:0000256" key="1">
    <source>
        <dbReference type="ARBA" id="ARBA00007317"/>
    </source>
</evidence>
<keyword evidence="4 8" id="KW-0450">Lipoyl</keyword>
<keyword evidence="5 8" id="KW-0012">Acyltransferase</keyword>
<protein>
    <recommendedName>
        <fullName evidence="8">Acetyltransferase component of pyruvate dehydrogenase complex</fullName>
        <ecNumber evidence="8">2.3.1.12</ecNumber>
    </recommendedName>
</protein>
<dbReference type="RefSeq" id="WP_138948881.1">
    <property type="nucleotide sequence ID" value="NZ_CP040749.1"/>
</dbReference>
<dbReference type="FunFam" id="2.40.50.100:FF:000010">
    <property type="entry name" value="Acetyltransferase component of pyruvate dehydrogenase complex"/>
    <property type="match status" value="1"/>
</dbReference>
<reference evidence="12 13" key="1">
    <citation type="submission" date="2019-05" db="EMBL/GenBank/DDBJ databases">
        <title>Algicella ahnfeltiae gen. nov., sp. nov., a novel marine bacterium of the family Flavobacteriaceae isolated from a red alga.</title>
        <authorList>
            <person name="Nedashkovskaya O.I."/>
            <person name="Kukhlevskiy A.D."/>
            <person name="Kim S.-G."/>
            <person name="Zhukova N.V."/>
            <person name="Mikhailov V.V."/>
        </authorList>
    </citation>
    <scope>NUCLEOTIDE SEQUENCE [LARGE SCALE GENOMIC DNA]</scope>
    <source>
        <strain evidence="12 13">10Alg115</strain>
    </source>
</reference>
<dbReference type="Pfam" id="PF02817">
    <property type="entry name" value="E3_binding"/>
    <property type="match status" value="1"/>
</dbReference>
<comment type="similarity">
    <text evidence="1 8">Belongs to the 2-oxoacid dehydrogenase family.</text>
</comment>
<dbReference type="SUPFAM" id="SSF47005">
    <property type="entry name" value="Peripheral subunit-binding domain of 2-oxo acid dehydrogenase complex"/>
    <property type="match status" value="1"/>
</dbReference>
<comment type="cofactor">
    <cofactor evidence="8">
        <name>(R)-lipoate</name>
        <dbReference type="ChEBI" id="CHEBI:83088"/>
    </cofactor>
    <text evidence="8">Binds 2 lipoyl cofactors covalently.</text>
</comment>
<evidence type="ECO:0000256" key="8">
    <source>
        <dbReference type="RuleBase" id="RU361137"/>
    </source>
</evidence>
<evidence type="ECO:0000259" key="10">
    <source>
        <dbReference type="PROSITE" id="PS50968"/>
    </source>
</evidence>
<dbReference type="PANTHER" id="PTHR23151:SF90">
    <property type="entry name" value="DIHYDROLIPOYLLYSINE-RESIDUE ACETYLTRANSFERASE COMPONENT OF PYRUVATE DEHYDROGENASE COMPLEX, MITOCHONDRIAL-RELATED"/>
    <property type="match status" value="1"/>
</dbReference>
<gene>
    <name evidence="12" type="ORF">FF125_05785</name>
</gene>
<dbReference type="EMBL" id="CP040749">
    <property type="protein sequence ID" value="QCX37967.1"/>
    <property type="molecule type" value="Genomic_DNA"/>
</dbReference>
<dbReference type="Pfam" id="PF00364">
    <property type="entry name" value="Biotin_lipoyl"/>
    <property type="match status" value="2"/>
</dbReference>
<dbReference type="Pfam" id="PF00198">
    <property type="entry name" value="2-oxoacid_dh"/>
    <property type="match status" value="1"/>
</dbReference>
<comment type="subunit">
    <text evidence="2">Forms a 24-polypeptide structural core with octahedral symmetry.</text>
</comment>
<evidence type="ECO:0000256" key="4">
    <source>
        <dbReference type="ARBA" id="ARBA00022823"/>
    </source>
</evidence>
<dbReference type="GO" id="GO:0045254">
    <property type="term" value="C:pyruvate dehydrogenase complex"/>
    <property type="evidence" value="ECO:0007669"/>
    <property type="project" value="UniProtKB-UniRule"/>
</dbReference>
<dbReference type="Gene3D" id="4.10.320.10">
    <property type="entry name" value="E3-binding domain"/>
    <property type="match status" value="1"/>
</dbReference>
<feature type="domain" description="Lipoyl-binding" evidence="10">
    <location>
        <begin position="2"/>
        <end position="77"/>
    </location>
</feature>
<dbReference type="InterPro" id="IPR000089">
    <property type="entry name" value="Biotin_lipoyl"/>
</dbReference>
<dbReference type="InterPro" id="IPR045257">
    <property type="entry name" value="E2/Pdx1"/>
</dbReference>
<comment type="catalytic activity">
    <reaction evidence="7 8">
        <text>N(6)-[(R)-dihydrolipoyl]-L-lysyl-[protein] + acetyl-CoA = N(6)-[(R)-S(8)-acetyldihydrolipoyl]-L-lysyl-[protein] + CoA</text>
        <dbReference type="Rhea" id="RHEA:17017"/>
        <dbReference type="Rhea" id="RHEA-COMP:10475"/>
        <dbReference type="Rhea" id="RHEA-COMP:10478"/>
        <dbReference type="ChEBI" id="CHEBI:57287"/>
        <dbReference type="ChEBI" id="CHEBI:57288"/>
        <dbReference type="ChEBI" id="CHEBI:83100"/>
        <dbReference type="ChEBI" id="CHEBI:83111"/>
        <dbReference type="EC" id="2.3.1.12"/>
    </reaction>
</comment>
<dbReference type="GO" id="GO:0006086">
    <property type="term" value="P:pyruvate decarboxylation to acetyl-CoA"/>
    <property type="evidence" value="ECO:0007669"/>
    <property type="project" value="InterPro"/>
</dbReference>
<dbReference type="InterPro" id="IPR011053">
    <property type="entry name" value="Single_hybrid_motif"/>
</dbReference>
<dbReference type="InterPro" id="IPR006257">
    <property type="entry name" value="LAT1"/>
</dbReference>
<dbReference type="PANTHER" id="PTHR23151">
    <property type="entry name" value="DIHYDROLIPOAMIDE ACETYL/SUCCINYL-TRANSFERASE-RELATED"/>
    <property type="match status" value="1"/>
</dbReference>
<feature type="compositionally biased region" description="Basic and acidic residues" evidence="9">
    <location>
        <begin position="91"/>
        <end position="114"/>
    </location>
</feature>
<dbReference type="Gene3D" id="3.30.559.10">
    <property type="entry name" value="Chloramphenicol acetyltransferase-like domain"/>
    <property type="match status" value="1"/>
</dbReference>
<dbReference type="CDD" id="cd06849">
    <property type="entry name" value="lipoyl_domain"/>
    <property type="match status" value="2"/>
</dbReference>
<evidence type="ECO:0000256" key="3">
    <source>
        <dbReference type="ARBA" id="ARBA00022679"/>
    </source>
</evidence>
<feature type="compositionally biased region" description="Basic and acidic residues" evidence="9">
    <location>
        <begin position="221"/>
        <end position="237"/>
    </location>
</feature>
<keyword evidence="13" id="KW-1185">Reference proteome</keyword>
<feature type="domain" description="Lipoyl-binding" evidence="10">
    <location>
        <begin position="125"/>
        <end position="200"/>
    </location>
</feature>
<accession>A0A5B7TSN5</accession>